<accession>A0AAE3KEZ8</accession>
<dbReference type="Gene3D" id="1.10.443.10">
    <property type="entry name" value="Intergrase catalytic core"/>
    <property type="match status" value="1"/>
</dbReference>
<evidence type="ECO:0000313" key="3">
    <source>
        <dbReference type="EMBL" id="MCP2163924.1"/>
    </source>
</evidence>
<dbReference type="PROSITE" id="PS51898">
    <property type="entry name" value="TYR_RECOMBINASE"/>
    <property type="match status" value="1"/>
</dbReference>
<sequence length="311" mass="34243">MNSAHHLAIVPAGPHLADAVDAFLAQVRNTNTARSYGVALRALVAELGSTTPLAVLAEEPTAERIAGWFVRRWGGAANATANARLDALRSAVAWWQAQCWLAGNPLHRIHRRPRTQRRRPRVLDRSEIESLLTRPHLPLRERVLWRMLYETAARVDEVLGLDVPELDLRNRQALVRGRDGATHVIGWQTATARLLPGLLAGRRAGPVFLTDRRARVSLPSADLDLRTGRARLSYRRAAECFEQATRRLPGGPWTLCQLRHSALTHAAEDSAATAALLTCSGHVSVASLARRTRGFAEVRARWPGRGGTGGW</sequence>
<reference evidence="3" key="1">
    <citation type="submission" date="2022-06" db="EMBL/GenBank/DDBJ databases">
        <title>Genomic Encyclopedia of Archaeal and Bacterial Type Strains, Phase II (KMG-II): from individual species to whole genera.</title>
        <authorList>
            <person name="Goeker M."/>
        </authorList>
    </citation>
    <scope>NUCLEOTIDE SEQUENCE</scope>
    <source>
        <strain evidence="3">DSM 43935</strain>
    </source>
</reference>
<dbReference type="InterPro" id="IPR011010">
    <property type="entry name" value="DNA_brk_join_enz"/>
</dbReference>
<dbReference type="Proteomes" id="UP001206128">
    <property type="component" value="Unassembled WGS sequence"/>
</dbReference>
<dbReference type="AlphaFoldDB" id="A0AAE3KEZ8"/>
<keyword evidence="1" id="KW-0233">DNA recombination</keyword>
<name>A0AAE3KEZ8_9PSEU</name>
<evidence type="ECO:0000313" key="4">
    <source>
        <dbReference type="Proteomes" id="UP001206128"/>
    </source>
</evidence>
<dbReference type="GO" id="GO:0006310">
    <property type="term" value="P:DNA recombination"/>
    <property type="evidence" value="ECO:0007669"/>
    <property type="project" value="UniProtKB-KW"/>
</dbReference>
<comment type="caution">
    <text evidence="3">The sequence shown here is derived from an EMBL/GenBank/DDBJ whole genome shotgun (WGS) entry which is preliminary data.</text>
</comment>
<dbReference type="InterPro" id="IPR002104">
    <property type="entry name" value="Integrase_catalytic"/>
</dbReference>
<dbReference type="SUPFAM" id="SSF56349">
    <property type="entry name" value="DNA breaking-rejoining enzymes"/>
    <property type="match status" value="1"/>
</dbReference>
<dbReference type="GO" id="GO:0003677">
    <property type="term" value="F:DNA binding"/>
    <property type="evidence" value="ECO:0007669"/>
    <property type="project" value="InterPro"/>
</dbReference>
<dbReference type="InterPro" id="IPR013762">
    <property type="entry name" value="Integrase-like_cat_sf"/>
</dbReference>
<dbReference type="GO" id="GO:0015074">
    <property type="term" value="P:DNA integration"/>
    <property type="evidence" value="ECO:0007669"/>
    <property type="project" value="InterPro"/>
</dbReference>
<protein>
    <submittedName>
        <fullName evidence="3">Integrase/recombinase XerD</fullName>
    </submittedName>
</protein>
<dbReference type="RefSeq" id="WP_253767095.1">
    <property type="nucleotide sequence ID" value="NZ_JAMTCK010000002.1"/>
</dbReference>
<gene>
    <name evidence="3" type="ORF">LX83_000764</name>
</gene>
<dbReference type="Pfam" id="PF00589">
    <property type="entry name" value="Phage_integrase"/>
    <property type="match status" value="1"/>
</dbReference>
<evidence type="ECO:0000259" key="2">
    <source>
        <dbReference type="PROSITE" id="PS51898"/>
    </source>
</evidence>
<evidence type="ECO:0000256" key="1">
    <source>
        <dbReference type="ARBA" id="ARBA00023172"/>
    </source>
</evidence>
<organism evidence="3 4">
    <name type="scientific">Goodfellowiella coeruleoviolacea</name>
    <dbReference type="NCBI Taxonomy" id="334858"/>
    <lineage>
        <taxon>Bacteria</taxon>
        <taxon>Bacillati</taxon>
        <taxon>Actinomycetota</taxon>
        <taxon>Actinomycetes</taxon>
        <taxon>Pseudonocardiales</taxon>
        <taxon>Pseudonocardiaceae</taxon>
        <taxon>Goodfellowiella</taxon>
    </lineage>
</organism>
<proteinExistence type="predicted"/>
<keyword evidence="4" id="KW-1185">Reference proteome</keyword>
<feature type="domain" description="Tyr recombinase" evidence="2">
    <location>
        <begin position="118"/>
        <end position="305"/>
    </location>
</feature>
<dbReference type="EMBL" id="JAMTCK010000002">
    <property type="protein sequence ID" value="MCP2163924.1"/>
    <property type="molecule type" value="Genomic_DNA"/>
</dbReference>